<dbReference type="AlphaFoldDB" id="A0A9J5XBY8"/>
<feature type="coiled-coil region" evidence="1">
    <location>
        <begin position="5"/>
        <end position="32"/>
    </location>
</feature>
<name>A0A9J5XBY8_SOLCO</name>
<reference evidence="2 3" key="1">
    <citation type="submission" date="2020-09" db="EMBL/GenBank/DDBJ databases">
        <title>De no assembly of potato wild relative species, Solanum commersonii.</title>
        <authorList>
            <person name="Cho K."/>
        </authorList>
    </citation>
    <scope>NUCLEOTIDE SEQUENCE [LARGE SCALE GENOMIC DNA]</scope>
    <source>
        <strain evidence="2">LZ3.2</strain>
        <tissue evidence="2">Leaf</tissue>
    </source>
</reference>
<comment type="caution">
    <text evidence="2">The sequence shown here is derived from an EMBL/GenBank/DDBJ whole genome shotgun (WGS) entry which is preliminary data.</text>
</comment>
<proteinExistence type="predicted"/>
<protein>
    <submittedName>
        <fullName evidence="2">Uncharacterized protein</fullName>
    </submittedName>
</protein>
<dbReference type="EMBL" id="JACXVP010000009">
    <property type="protein sequence ID" value="KAG5584758.1"/>
    <property type="molecule type" value="Genomic_DNA"/>
</dbReference>
<dbReference type="Proteomes" id="UP000824120">
    <property type="component" value="Chromosome 9"/>
</dbReference>
<keyword evidence="3" id="KW-1185">Reference proteome</keyword>
<gene>
    <name evidence="2" type="ORF">H5410_045192</name>
</gene>
<evidence type="ECO:0000256" key="1">
    <source>
        <dbReference type="SAM" id="Coils"/>
    </source>
</evidence>
<organism evidence="2 3">
    <name type="scientific">Solanum commersonii</name>
    <name type="common">Commerson's wild potato</name>
    <name type="synonym">Commerson's nightshade</name>
    <dbReference type="NCBI Taxonomy" id="4109"/>
    <lineage>
        <taxon>Eukaryota</taxon>
        <taxon>Viridiplantae</taxon>
        <taxon>Streptophyta</taxon>
        <taxon>Embryophyta</taxon>
        <taxon>Tracheophyta</taxon>
        <taxon>Spermatophyta</taxon>
        <taxon>Magnoliopsida</taxon>
        <taxon>eudicotyledons</taxon>
        <taxon>Gunneridae</taxon>
        <taxon>Pentapetalae</taxon>
        <taxon>asterids</taxon>
        <taxon>lamiids</taxon>
        <taxon>Solanales</taxon>
        <taxon>Solanaceae</taxon>
        <taxon>Solanoideae</taxon>
        <taxon>Solaneae</taxon>
        <taxon>Solanum</taxon>
    </lineage>
</organism>
<accession>A0A9J5XBY8</accession>
<evidence type="ECO:0000313" key="3">
    <source>
        <dbReference type="Proteomes" id="UP000824120"/>
    </source>
</evidence>
<keyword evidence="1" id="KW-0175">Coiled coil</keyword>
<sequence length="152" mass="17624">MIEGFKRLNQTIEKLETEKGKLTQHIHSLKERIKFLLEKIQIKPYHYKFKTIQKNQRVLHLISNWIRRNPFVFLLVSSTALKLVGKILTFFGKVSAINGFDESLLATDFSRQQHIYTNIIEKNSGVYQKTMVKSTKKLLNSSESTNPLSSAL</sequence>
<evidence type="ECO:0000313" key="2">
    <source>
        <dbReference type="EMBL" id="KAG5584758.1"/>
    </source>
</evidence>